<reference evidence="2" key="1">
    <citation type="submission" date="2021-06" db="EMBL/GenBank/DDBJ databases">
        <title>Comparative genomics, transcriptomics and evolutionary studies reveal genomic signatures of adaptation to plant cell wall in hemibiotrophic fungi.</title>
        <authorList>
            <consortium name="DOE Joint Genome Institute"/>
            <person name="Baroncelli R."/>
            <person name="Diaz J.F."/>
            <person name="Benocci T."/>
            <person name="Peng M."/>
            <person name="Battaglia E."/>
            <person name="Haridas S."/>
            <person name="Andreopoulos W."/>
            <person name="Labutti K."/>
            <person name="Pangilinan J."/>
            <person name="Floch G.L."/>
            <person name="Makela M.R."/>
            <person name="Henrissat B."/>
            <person name="Grigoriev I.V."/>
            <person name="Crouch J.A."/>
            <person name="De Vries R.P."/>
            <person name="Sukno S.A."/>
            <person name="Thon M.R."/>
        </authorList>
    </citation>
    <scope>NUCLEOTIDE SEQUENCE</scope>
    <source>
        <strain evidence="2">CBS 102054</strain>
    </source>
</reference>
<dbReference type="AlphaFoldDB" id="A0AAJ0ELH5"/>
<gene>
    <name evidence="2" type="ORF">BDP81DRAFT_414651</name>
</gene>
<evidence type="ECO:0000313" key="3">
    <source>
        <dbReference type="Proteomes" id="UP001243989"/>
    </source>
</evidence>
<protein>
    <submittedName>
        <fullName evidence="2">Uncharacterized protein</fullName>
    </submittedName>
</protein>
<dbReference type="EMBL" id="JAHMHQ010000001">
    <property type="protein sequence ID" value="KAK1656341.1"/>
    <property type="molecule type" value="Genomic_DNA"/>
</dbReference>
<comment type="caution">
    <text evidence="2">The sequence shown here is derived from an EMBL/GenBank/DDBJ whole genome shotgun (WGS) entry which is preliminary data.</text>
</comment>
<organism evidence="2 3">
    <name type="scientific">Colletotrichum phormii</name>
    <dbReference type="NCBI Taxonomy" id="359342"/>
    <lineage>
        <taxon>Eukaryota</taxon>
        <taxon>Fungi</taxon>
        <taxon>Dikarya</taxon>
        <taxon>Ascomycota</taxon>
        <taxon>Pezizomycotina</taxon>
        <taxon>Sordariomycetes</taxon>
        <taxon>Hypocreomycetidae</taxon>
        <taxon>Glomerellales</taxon>
        <taxon>Glomerellaceae</taxon>
        <taxon>Colletotrichum</taxon>
        <taxon>Colletotrichum acutatum species complex</taxon>
    </lineage>
</organism>
<name>A0AAJ0ELH5_9PEZI</name>
<accession>A0AAJ0ELH5</accession>
<evidence type="ECO:0000313" key="2">
    <source>
        <dbReference type="EMBL" id="KAK1656341.1"/>
    </source>
</evidence>
<keyword evidence="3" id="KW-1185">Reference proteome</keyword>
<dbReference type="GeneID" id="85474243"/>
<evidence type="ECO:0000256" key="1">
    <source>
        <dbReference type="SAM" id="MobiDB-lite"/>
    </source>
</evidence>
<proteinExistence type="predicted"/>
<sequence length="160" mass="17855">MKPETPTLQHPLHRHERKEGDDKPPFPSEPVPLPYVLCRRCRTIPEARCEADLTACNIPTNPGRSQPRFIGLPVGLAHGYERSMGQLASQPDQSRLNTSQSQAPCRGMDFPRANCALRNQQCGMVRLNANEPAGDKAVHVPRCFAGMLLYRCLGRMETHS</sequence>
<feature type="region of interest" description="Disordered" evidence="1">
    <location>
        <begin position="1"/>
        <end position="29"/>
    </location>
</feature>
<dbReference type="RefSeq" id="XP_060452385.1">
    <property type="nucleotide sequence ID" value="XM_060589381.1"/>
</dbReference>
<dbReference type="Proteomes" id="UP001243989">
    <property type="component" value="Unassembled WGS sequence"/>
</dbReference>